<organism evidence="11 12">
    <name type="scientific">Gordonia aichiensis NBRC 108223</name>
    <dbReference type="NCBI Taxonomy" id="1220583"/>
    <lineage>
        <taxon>Bacteria</taxon>
        <taxon>Bacillati</taxon>
        <taxon>Actinomycetota</taxon>
        <taxon>Actinomycetes</taxon>
        <taxon>Mycobacteriales</taxon>
        <taxon>Gordoniaceae</taxon>
        <taxon>Gordonia</taxon>
    </lineage>
</organism>
<dbReference type="PANTHER" id="PTHR24421:SF10">
    <property type="entry name" value="NITRATE_NITRITE SENSOR PROTEIN NARQ"/>
    <property type="match status" value="1"/>
</dbReference>
<evidence type="ECO:0000256" key="1">
    <source>
        <dbReference type="ARBA" id="ARBA00000085"/>
    </source>
</evidence>
<evidence type="ECO:0000256" key="9">
    <source>
        <dbReference type="SAM" id="Phobius"/>
    </source>
</evidence>
<sequence>MSWTLEVQVTAPHRTRVGFSHSPFAVPVDRPLLPQTDPDLTLRYEDIVDRLAYGEGRGDLMMKHMRAGIRKGGSALVDEVRAIPALSDPDVRRYFSSRMNVFFLVVALTLFAVAWPTASLTHDVPAYAMPVTAAAIAWPVALSWSAPVVGWAVSLLAAMIIGSVVPTVGGWPWSIQVTHIIAMLVLSFMAALRCPLRWLPVIWLASTLVLVNAAPDEQRPGWIFGLTSSAVVIALLRGLFASRRQLAERTRETRAAESEAAVLQERARIARDLHDIVAHRMSMVVVMAQTARYRLPDVSDDAAAEFDAIATAARTSLEEVRQLLGVLRESDETPTGSGARTAPNPGLEQVESLVAATRRAGADVQLHLATPLADVGEASGLAVYRIVQESLANATRHAPGARIDIWLREGTADQVELAIVNGPGTDPSLDLAGNGAGIPGMIDRARSVGGSLVTAVTPDHGFAVRAWLPASSERGERAVTDGSAGRVAIAEHSISGRRTSGSSDAEG</sequence>
<keyword evidence="3" id="KW-0597">Phosphoprotein</keyword>
<comment type="catalytic activity">
    <reaction evidence="1">
        <text>ATP + protein L-histidine = ADP + protein N-phospho-L-histidine.</text>
        <dbReference type="EC" id="2.7.13.3"/>
    </reaction>
</comment>
<dbReference type="GO" id="GO:0005524">
    <property type="term" value="F:ATP binding"/>
    <property type="evidence" value="ECO:0007669"/>
    <property type="project" value="UniProtKB-KW"/>
</dbReference>
<proteinExistence type="predicted"/>
<evidence type="ECO:0000313" key="12">
    <source>
        <dbReference type="Proteomes" id="UP000010988"/>
    </source>
</evidence>
<dbReference type="Gene3D" id="1.20.5.1930">
    <property type="match status" value="1"/>
</dbReference>
<reference evidence="11 12" key="1">
    <citation type="submission" date="2012-12" db="EMBL/GenBank/DDBJ databases">
        <title>Whole genome shotgun sequence of Gordonia aichiensis NBRC 108223.</title>
        <authorList>
            <person name="Isaki-Nakamura S."/>
            <person name="Hosoyama A."/>
            <person name="Tsuchikane K."/>
            <person name="Ando Y."/>
            <person name="Baba S."/>
            <person name="Ohji S."/>
            <person name="Hamada M."/>
            <person name="Tamura T."/>
            <person name="Yamazoe A."/>
            <person name="Yamazaki S."/>
            <person name="Fujita N."/>
        </authorList>
    </citation>
    <scope>NUCLEOTIDE SEQUENCE [LARGE SCALE GENOMIC DNA]</scope>
    <source>
        <strain evidence="11 12">NBRC 108223</strain>
    </source>
</reference>
<dbReference type="PANTHER" id="PTHR24421">
    <property type="entry name" value="NITRATE/NITRITE SENSOR PROTEIN NARX-RELATED"/>
    <property type="match status" value="1"/>
</dbReference>
<dbReference type="InterPro" id="IPR050482">
    <property type="entry name" value="Sensor_HK_TwoCompSys"/>
</dbReference>
<keyword evidence="5" id="KW-0547">Nucleotide-binding</keyword>
<keyword evidence="9" id="KW-0812">Transmembrane</keyword>
<dbReference type="CDD" id="cd16917">
    <property type="entry name" value="HATPase_UhpB-NarQ-NarX-like"/>
    <property type="match status" value="1"/>
</dbReference>
<accession>L7KK92</accession>
<comment type="caution">
    <text evidence="11">The sequence shown here is derived from an EMBL/GenBank/DDBJ whole genome shotgun (WGS) entry which is preliminary data.</text>
</comment>
<dbReference type="AlphaFoldDB" id="L7KK92"/>
<name>L7KK92_9ACTN</name>
<evidence type="ECO:0000256" key="8">
    <source>
        <dbReference type="ARBA" id="ARBA00023012"/>
    </source>
</evidence>
<keyword evidence="8" id="KW-0902">Two-component regulatory system</keyword>
<dbReference type="eggNOG" id="COG4585">
    <property type="taxonomic scope" value="Bacteria"/>
</dbReference>
<evidence type="ECO:0000256" key="5">
    <source>
        <dbReference type="ARBA" id="ARBA00022741"/>
    </source>
</evidence>
<dbReference type="GO" id="GO:0000155">
    <property type="term" value="F:phosphorelay sensor kinase activity"/>
    <property type="evidence" value="ECO:0007669"/>
    <property type="project" value="InterPro"/>
</dbReference>
<dbReference type="GO" id="GO:0046983">
    <property type="term" value="F:protein dimerization activity"/>
    <property type="evidence" value="ECO:0007669"/>
    <property type="project" value="InterPro"/>
</dbReference>
<dbReference type="Proteomes" id="UP000010988">
    <property type="component" value="Unassembled WGS sequence"/>
</dbReference>
<feature type="domain" description="Signal transduction histidine kinase subgroup 3 dimerisation and phosphoacceptor" evidence="10">
    <location>
        <begin position="265"/>
        <end position="331"/>
    </location>
</feature>
<dbReference type="Pfam" id="PF07730">
    <property type="entry name" value="HisKA_3"/>
    <property type="match status" value="1"/>
</dbReference>
<keyword evidence="9" id="KW-0472">Membrane</keyword>
<feature type="transmembrane region" description="Helical" evidence="9">
    <location>
        <begin position="221"/>
        <end position="240"/>
    </location>
</feature>
<keyword evidence="4" id="KW-0808">Transferase</keyword>
<dbReference type="EC" id="2.7.13.3" evidence="2"/>
<evidence type="ECO:0000256" key="3">
    <source>
        <dbReference type="ARBA" id="ARBA00022553"/>
    </source>
</evidence>
<keyword evidence="12" id="KW-1185">Reference proteome</keyword>
<feature type="transmembrane region" description="Helical" evidence="9">
    <location>
        <begin position="198"/>
        <end position="215"/>
    </location>
</feature>
<gene>
    <name evidence="11" type="ORF">GOACH_08_00570</name>
</gene>
<keyword evidence="6 11" id="KW-0418">Kinase</keyword>
<evidence type="ECO:0000256" key="2">
    <source>
        <dbReference type="ARBA" id="ARBA00012438"/>
    </source>
</evidence>
<dbReference type="InterPro" id="IPR036890">
    <property type="entry name" value="HATPase_C_sf"/>
</dbReference>
<feature type="transmembrane region" description="Helical" evidence="9">
    <location>
        <begin position="101"/>
        <end position="118"/>
    </location>
</feature>
<evidence type="ECO:0000259" key="10">
    <source>
        <dbReference type="Pfam" id="PF07730"/>
    </source>
</evidence>
<keyword evidence="7" id="KW-0067">ATP-binding</keyword>
<dbReference type="InterPro" id="IPR011712">
    <property type="entry name" value="Sig_transdc_His_kin_sub3_dim/P"/>
</dbReference>
<evidence type="ECO:0000256" key="6">
    <source>
        <dbReference type="ARBA" id="ARBA00022777"/>
    </source>
</evidence>
<evidence type="ECO:0000256" key="7">
    <source>
        <dbReference type="ARBA" id="ARBA00022840"/>
    </source>
</evidence>
<keyword evidence="9" id="KW-1133">Transmembrane helix</keyword>
<protein>
    <recommendedName>
        <fullName evidence="2">histidine kinase</fullName>
        <ecNumber evidence="2">2.7.13.3</ecNumber>
    </recommendedName>
</protein>
<dbReference type="STRING" id="1220583.GOACH_08_00570"/>
<dbReference type="EMBL" id="BANR01000008">
    <property type="protein sequence ID" value="GAC48994.1"/>
    <property type="molecule type" value="Genomic_DNA"/>
</dbReference>
<evidence type="ECO:0000313" key="11">
    <source>
        <dbReference type="EMBL" id="GAC48994.1"/>
    </source>
</evidence>
<feature type="transmembrane region" description="Helical" evidence="9">
    <location>
        <begin position="171"/>
        <end position="191"/>
    </location>
</feature>
<dbReference type="Gene3D" id="3.30.565.10">
    <property type="entry name" value="Histidine kinase-like ATPase, C-terminal domain"/>
    <property type="match status" value="1"/>
</dbReference>
<evidence type="ECO:0000256" key="4">
    <source>
        <dbReference type="ARBA" id="ARBA00022679"/>
    </source>
</evidence>
<dbReference type="GO" id="GO:0016020">
    <property type="term" value="C:membrane"/>
    <property type="evidence" value="ECO:0007669"/>
    <property type="project" value="InterPro"/>
</dbReference>
<dbReference type="SUPFAM" id="SSF55874">
    <property type="entry name" value="ATPase domain of HSP90 chaperone/DNA topoisomerase II/histidine kinase"/>
    <property type="match status" value="1"/>
</dbReference>